<dbReference type="GO" id="GO:0016787">
    <property type="term" value="F:hydrolase activity"/>
    <property type="evidence" value="ECO:0007669"/>
    <property type="project" value="UniProtKB-KW"/>
</dbReference>
<keyword evidence="4" id="KW-1185">Reference proteome</keyword>
<dbReference type="Pfam" id="PF00561">
    <property type="entry name" value="Abhydrolase_1"/>
    <property type="match status" value="1"/>
</dbReference>
<dbReference type="AlphaFoldDB" id="A0A7W8JV52"/>
<dbReference type="InterPro" id="IPR029058">
    <property type="entry name" value="AB_hydrolase_fold"/>
</dbReference>
<dbReference type="Gene3D" id="3.40.50.1820">
    <property type="entry name" value="alpha/beta hydrolase"/>
    <property type="match status" value="1"/>
</dbReference>
<protein>
    <submittedName>
        <fullName evidence="3">Pimeloyl-ACP methyl ester carboxylesterase</fullName>
    </submittedName>
</protein>
<feature type="domain" description="AB hydrolase-1" evidence="2">
    <location>
        <begin position="20"/>
        <end position="264"/>
    </location>
</feature>
<dbReference type="PANTHER" id="PTHR43329">
    <property type="entry name" value="EPOXIDE HYDROLASE"/>
    <property type="match status" value="1"/>
</dbReference>
<gene>
    <name evidence="3" type="ORF">HNQ08_002496</name>
</gene>
<proteinExistence type="predicted"/>
<dbReference type="PRINTS" id="PR00111">
    <property type="entry name" value="ABHYDROLASE"/>
</dbReference>
<evidence type="ECO:0000313" key="4">
    <source>
        <dbReference type="Proteomes" id="UP000552709"/>
    </source>
</evidence>
<dbReference type="SUPFAM" id="SSF53474">
    <property type="entry name" value="alpha/beta-Hydrolases"/>
    <property type="match status" value="1"/>
</dbReference>
<accession>A0A7W8JV52</accession>
<evidence type="ECO:0000256" key="1">
    <source>
        <dbReference type="ARBA" id="ARBA00022801"/>
    </source>
</evidence>
<sequence length="284" mass="32226">MLRVNGVLLHVVEAGPQDGPLVVLLHGFPEFWYGWRRQIEALANAGYRVLAPDQRGYNLSEKPPGMAAYRIDALTRDVLGLLDARGRERAYVVGHDWGAAVAWNLAISHPERVERLAILNVPHPGVFAQTLRTSRAQQLKSWYMFFFQVPVLPEVLLRIRNFRMLARSLTNTSRSGTFSSDDLKRYREAWAQPGTLTGMLNWYRAMFLFPAPTGGDARVRVPALILWGAEDQFLGREMAERSVEHVDDAQLEMFGNVSHWIQHEVPQEVNAHLLAFFAGNRRGL</sequence>
<dbReference type="Proteomes" id="UP000552709">
    <property type="component" value="Unassembled WGS sequence"/>
</dbReference>
<reference evidence="3 4" key="1">
    <citation type="submission" date="2020-08" db="EMBL/GenBank/DDBJ databases">
        <title>Genomic Encyclopedia of Type Strains, Phase IV (KMG-IV): sequencing the most valuable type-strain genomes for metagenomic binning, comparative biology and taxonomic classification.</title>
        <authorList>
            <person name="Goeker M."/>
        </authorList>
    </citation>
    <scope>NUCLEOTIDE SEQUENCE [LARGE SCALE GENOMIC DNA]</scope>
    <source>
        <strain evidence="3 4">DSM 27939</strain>
    </source>
</reference>
<dbReference type="PRINTS" id="PR00412">
    <property type="entry name" value="EPOXHYDRLASE"/>
</dbReference>
<evidence type="ECO:0000259" key="2">
    <source>
        <dbReference type="Pfam" id="PF00561"/>
    </source>
</evidence>
<dbReference type="InterPro" id="IPR000073">
    <property type="entry name" value="AB_hydrolase_1"/>
</dbReference>
<name>A0A7W8JV52_9DEIO</name>
<dbReference type="RefSeq" id="WP_280527575.1">
    <property type="nucleotide sequence ID" value="NZ_JACHFL010000005.1"/>
</dbReference>
<keyword evidence="1" id="KW-0378">Hydrolase</keyword>
<comment type="caution">
    <text evidence="3">The sequence shown here is derived from an EMBL/GenBank/DDBJ whole genome shotgun (WGS) entry which is preliminary data.</text>
</comment>
<organism evidence="3 4">
    <name type="scientific">Deinococcus humi</name>
    <dbReference type="NCBI Taxonomy" id="662880"/>
    <lineage>
        <taxon>Bacteria</taxon>
        <taxon>Thermotogati</taxon>
        <taxon>Deinococcota</taxon>
        <taxon>Deinococci</taxon>
        <taxon>Deinococcales</taxon>
        <taxon>Deinococcaceae</taxon>
        <taxon>Deinococcus</taxon>
    </lineage>
</organism>
<dbReference type="InterPro" id="IPR000639">
    <property type="entry name" value="Epox_hydrolase-like"/>
</dbReference>
<evidence type="ECO:0000313" key="3">
    <source>
        <dbReference type="EMBL" id="MBB5363398.1"/>
    </source>
</evidence>
<dbReference type="EMBL" id="JACHFL010000005">
    <property type="protein sequence ID" value="MBB5363398.1"/>
    <property type="molecule type" value="Genomic_DNA"/>
</dbReference>